<proteinExistence type="predicted"/>
<gene>
    <name evidence="1" type="ORF">IWW38_005449</name>
</gene>
<dbReference type="Proteomes" id="UP001139981">
    <property type="component" value="Unassembled WGS sequence"/>
</dbReference>
<accession>A0ACC1LVU6</accession>
<keyword evidence="2" id="KW-1185">Reference proteome</keyword>
<dbReference type="EMBL" id="JANBVB010002550">
    <property type="protein sequence ID" value="KAJ2884236.1"/>
    <property type="molecule type" value="Genomic_DNA"/>
</dbReference>
<protein>
    <submittedName>
        <fullName evidence="1">Uncharacterized protein</fullName>
    </submittedName>
</protein>
<organism evidence="1 2">
    <name type="scientific">Coemansia aciculifera</name>
    <dbReference type="NCBI Taxonomy" id="417176"/>
    <lineage>
        <taxon>Eukaryota</taxon>
        <taxon>Fungi</taxon>
        <taxon>Fungi incertae sedis</taxon>
        <taxon>Zoopagomycota</taxon>
        <taxon>Kickxellomycotina</taxon>
        <taxon>Kickxellomycetes</taxon>
        <taxon>Kickxellales</taxon>
        <taxon>Kickxellaceae</taxon>
        <taxon>Coemansia</taxon>
    </lineage>
</organism>
<evidence type="ECO:0000313" key="1">
    <source>
        <dbReference type="EMBL" id="KAJ2884236.1"/>
    </source>
</evidence>
<comment type="caution">
    <text evidence="1">The sequence shown here is derived from an EMBL/GenBank/DDBJ whole genome shotgun (WGS) entry which is preliminary data.</text>
</comment>
<name>A0ACC1LVU6_9FUNG</name>
<reference evidence="1" key="1">
    <citation type="submission" date="2022-07" db="EMBL/GenBank/DDBJ databases">
        <title>Phylogenomic reconstructions and comparative analyses of Kickxellomycotina fungi.</title>
        <authorList>
            <person name="Reynolds N.K."/>
            <person name="Stajich J.E."/>
            <person name="Barry K."/>
            <person name="Grigoriev I.V."/>
            <person name="Crous P."/>
            <person name="Smith M.E."/>
        </authorList>
    </citation>
    <scope>NUCLEOTIDE SEQUENCE</scope>
    <source>
        <strain evidence="1">CBS 190363</strain>
    </source>
</reference>
<sequence length="155" mass="18001">MASADNDQHVEADQVADADETQATTADSDAFYEDKHFAVTKEGITIHRYYFPLLGDKFIPWEQIEYVKTAEELQVRWYELKGWGMAFSDIWWNCSARCVKYPPRDGWGFHDKEHILKTNFVVKVKDSSIRCGSHVDHPDEAMKAVSRFVQHQESQ</sequence>
<evidence type="ECO:0000313" key="2">
    <source>
        <dbReference type="Proteomes" id="UP001139981"/>
    </source>
</evidence>